<comment type="caution">
    <text evidence="1">The sequence shown here is derived from an EMBL/GenBank/DDBJ whole genome shotgun (WGS) entry which is preliminary data.</text>
</comment>
<gene>
    <name evidence="1" type="ORF">H4C47_04545</name>
</gene>
<evidence type="ECO:0000313" key="2">
    <source>
        <dbReference type="Proteomes" id="UP000553948"/>
    </source>
</evidence>
<dbReference type="AlphaFoldDB" id="A0A7W2QHP3"/>
<dbReference type="Pfam" id="PF07849">
    <property type="entry name" value="DUF1641"/>
    <property type="match status" value="1"/>
</dbReference>
<protein>
    <submittedName>
        <fullName evidence="1">DUF1641 domain-containing protein</fullName>
    </submittedName>
</protein>
<sequence>MNTVETNPASVGNPGLQALLDKLQPLLDGGRLNNIVDVLSLGADLVDMVDAALVEKLAVQFEEFTALNWVVGNAVRSAKRQGEQDASALGTLALLRLLQDPDTRRGLTLVLRTLQAIGRQC</sequence>
<evidence type="ECO:0000313" key="1">
    <source>
        <dbReference type="EMBL" id="MBA6115000.1"/>
    </source>
</evidence>
<proteinExistence type="predicted"/>
<dbReference type="Proteomes" id="UP000553948">
    <property type="component" value="Unassembled WGS sequence"/>
</dbReference>
<dbReference type="RefSeq" id="WP_054903487.1">
    <property type="nucleotide sequence ID" value="NZ_JACGDG010000003.1"/>
</dbReference>
<dbReference type="InterPro" id="IPR012440">
    <property type="entry name" value="DUF1641"/>
</dbReference>
<organism evidence="1 2">
    <name type="scientific">Pseudomonas putida</name>
    <name type="common">Arthrobacter siderocapsulatus</name>
    <dbReference type="NCBI Taxonomy" id="303"/>
    <lineage>
        <taxon>Bacteria</taxon>
        <taxon>Pseudomonadati</taxon>
        <taxon>Pseudomonadota</taxon>
        <taxon>Gammaproteobacteria</taxon>
        <taxon>Pseudomonadales</taxon>
        <taxon>Pseudomonadaceae</taxon>
        <taxon>Pseudomonas</taxon>
    </lineage>
</organism>
<reference evidence="1 2" key="1">
    <citation type="submission" date="2020-07" db="EMBL/GenBank/DDBJ databases">
        <title>Diversity of carbapenemase encoding genes among Pseudomonas putida group clinical isolates in a tertiary Brazilian hospital.</title>
        <authorList>
            <person name="Alberto-Lei F."/>
            <person name="Nodari C.S."/>
            <person name="Streling A.P."/>
            <person name="Paulino J.T."/>
            <person name="Bessa-Neto F.O."/>
            <person name="Cayo R."/>
            <person name="Gales A.C."/>
        </authorList>
    </citation>
    <scope>NUCLEOTIDE SEQUENCE [LARGE SCALE GENOMIC DNA]</scope>
    <source>
        <strain evidence="1 2">12464</strain>
    </source>
</reference>
<dbReference type="EMBL" id="JACGDG010000003">
    <property type="protein sequence ID" value="MBA6115000.1"/>
    <property type="molecule type" value="Genomic_DNA"/>
</dbReference>
<accession>A0A7W2QHP3</accession>
<name>A0A7W2QHP3_PSEPU</name>